<protein>
    <submittedName>
        <fullName evidence="3">Secreted protein, containing thioredoxin-like domain</fullName>
    </submittedName>
</protein>
<sequence length="215" mass="24097">MIFCNLHQHYKPLFGFVISTNYAKIERFLIVGRVGLNKTRVKLTAIAVSALVLVIALSSYLLYQPLMWFDQSGQLQAQVAQGQVGERLGQWLRQKGYKTDSRVFHVMDTHCMCNWRTEAHKQVVKRKVNDSNGTNVELSLNELPMLRHFLPATPAVIIFDANSELVYLGPYADGAFCNTESSFIEPLIQRVGAAAKPLDSGWVNTVARGCYCPSS</sequence>
<organism evidence="3 4">
    <name type="scientific">Idiomarina baltica OS145</name>
    <dbReference type="NCBI Taxonomy" id="314276"/>
    <lineage>
        <taxon>Bacteria</taxon>
        <taxon>Pseudomonadati</taxon>
        <taxon>Pseudomonadota</taxon>
        <taxon>Gammaproteobacteria</taxon>
        <taxon>Alteromonadales</taxon>
        <taxon>Idiomarinaceae</taxon>
        <taxon>Idiomarina</taxon>
    </lineage>
</organism>
<name>A0ABM9WPG3_9GAMM</name>
<dbReference type="InterPro" id="IPR045494">
    <property type="entry name" value="DUF6436"/>
</dbReference>
<dbReference type="Pfam" id="PF20029">
    <property type="entry name" value="DUF6436"/>
    <property type="match status" value="1"/>
</dbReference>
<reference evidence="3 4" key="1">
    <citation type="submission" date="2006-01" db="EMBL/GenBank/DDBJ databases">
        <authorList>
            <person name="Brettar I."/>
            <person name="Hofle M."/>
            <person name="Ferriera S."/>
            <person name="Johnson J."/>
            <person name="Kravitz S."/>
            <person name="Halpern A."/>
            <person name="Remington K."/>
            <person name="Beeson K."/>
            <person name="Tran B."/>
            <person name="Rogers Y.-H."/>
            <person name="Friedman R."/>
            <person name="Venter J.C."/>
        </authorList>
    </citation>
    <scope>NUCLEOTIDE SEQUENCE [LARGE SCALE GENOMIC DNA]</scope>
    <source>
        <strain evidence="3 4">OS145</strain>
    </source>
</reference>
<evidence type="ECO:0000313" key="4">
    <source>
        <dbReference type="Proteomes" id="UP000016543"/>
    </source>
</evidence>
<accession>A0ABM9WPG3</accession>
<keyword evidence="1" id="KW-0812">Transmembrane</keyword>
<evidence type="ECO:0000259" key="2">
    <source>
        <dbReference type="Pfam" id="PF20029"/>
    </source>
</evidence>
<proteinExistence type="predicted"/>
<dbReference type="Proteomes" id="UP000016543">
    <property type="component" value="Unassembled WGS sequence"/>
</dbReference>
<feature type="transmembrane region" description="Helical" evidence="1">
    <location>
        <begin position="43"/>
        <end position="63"/>
    </location>
</feature>
<keyword evidence="1" id="KW-0472">Membrane</keyword>
<dbReference type="EMBL" id="AAMX01000003">
    <property type="protein sequence ID" value="EAQ32787.1"/>
    <property type="molecule type" value="Genomic_DNA"/>
</dbReference>
<evidence type="ECO:0000313" key="3">
    <source>
        <dbReference type="EMBL" id="EAQ32787.1"/>
    </source>
</evidence>
<comment type="caution">
    <text evidence="3">The sequence shown here is derived from an EMBL/GenBank/DDBJ whole genome shotgun (WGS) entry which is preliminary data.</text>
</comment>
<feature type="domain" description="DUF6436" evidence="2">
    <location>
        <begin position="97"/>
        <end position="213"/>
    </location>
</feature>
<gene>
    <name evidence="3" type="ORF">OS145_01472</name>
</gene>
<keyword evidence="4" id="KW-1185">Reference proteome</keyword>
<evidence type="ECO:0000256" key="1">
    <source>
        <dbReference type="SAM" id="Phobius"/>
    </source>
</evidence>
<keyword evidence="1" id="KW-1133">Transmembrane helix</keyword>